<comment type="caution">
    <text evidence="1">The sequence shown here is derived from an EMBL/GenBank/DDBJ whole genome shotgun (WGS) entry which is preliminary data.</text>
</comment>
<keyword evidence="2" id="KW-1185">Reference proteome</keyword>
<accession>A0ABV1F5I3</accession>
<proteinExistence type="predicted"/>
<dbReference type="EMBL" id="JBBMFN010000122">
    <property type="protein sequence ID" value="MEQ2468596.1"/>
    <property type="molecule type" value="Genomic_DNA"/>
</dbReference>
<name>A0ABV1F5I3_9BACI</name>
<dbReference type="Proteomes" id="UP001465426">
    <property type="component" value="Unassembled WGS sequence"/>
</dbReference>
<dbReference type="RefSeq" id="WP_349205509.1">
    <property type="nucleotide sequence ID" value="NZ_JBBMFN010000122.1"/>
</dbReference>
<protein>
    <submittedName>
        <fullName evidence="1">Uncharacterized protein</fullName>
    </submittedName>
</protein>
<evidence type="ECO:0000313" key="2">
    <source>
        <dbReference type="Proteomes" id="UP001465426"/>
    </source>
</evidence>
<evidence type="ECO:0000313" key="1">
    <source>
        <dbReference type="EMBL" id="MEQ2468596.1"/>
    </source>
</evidence>
<reference evidence="1 2" key="1">
    <citation type="submission" date="2024-03" db="EMBL/GenBank/DDBJ databases">
        <title>Human intestinal bacterial collection.</title>
        <authorList>
            <person name="Pauvert C."/>
            <person name="Hitch T.C.A."/>
            <person name="Clavel T."/>
        </authorList>
    </citation>
    <scope>NUCLEOTIDE SEQUENCE [LARGE SCALE GENOMIC DNA]</scope>
    <source>
        <strain evidence="1 2">CLA-SR-H024</strain>
    </source>
</reference>
<organism evidence="1 2">
    <name type="scientific">Niallia hominis</name>
    <dbReference type="NCBI Taxonomy" id="3133173"/>
    <lineage>
        <taxon>Bacteria</taxon>
        <taxon>Bacillati</taxon>
        <taxon>Bacillota</taxon>
        <taxon>Bacilli</taxon>
        <taxon>Bacillales</taxon>
        <taxon>Bacillaceae</taxon>
        <taxon>Niallia</taxon>
    </lineage>
</organism>
<sequence length="174" mass="20318">MIKLFRKRWMLFEQVVKPYKPFVTVEYGVIPVPVDDIIGLSLPVSKIRNSEKMKELRVSVKQKGGIDDDSENLHLYRLPDRKYTVASGGNHRIFLSHQIDIQKINAMVSLLIPESYIPENIKAKIKDYEDKEKTYQIEVEKIRESLEALGEIRCLSFKIKVKKYLNYSTFAPKK</sequence>
<gene>
    <name evidence="1" type="ORF">WMO63_23370</name>
</gene>